<reference evidence="2" key="1">
    <citation type="submission" date="2018-02" db="EMBL/GenBank/DDBJ databases">
        <title>Rhizophora mucronata_Transcriptome.</title>
        <authorList>
            <person name="Meera S.P."/>
            <person name="Sreeshan A."/>
            <person name="Augustine A."/>
        </authorList>
    </citation>
    <scope>NUCLEOTIDE SEQUENCE</scope>
    <source>
        <tissue evidence="2">Leaf</tissue>
    </source>
</reference>
<feature type="signal peptide" evidence="1">
    <location>
        <begin position="1"/>
        <end position="15"/>
    </location>
</feature>
<organism evidence="2">
    <name type="scientific">Rhizophora mucronata</name>
    <name type="common">Asiatic mangrove</name>
    <dbReference type="NCBI Taxonomy" id="61149"/>
    <lineage>
        <taxon>Eukaryota</taxon>
        <taxon>Viridiplantae</taxon>
        <taxon>Streptophyta</taxon>
        <taxon>Embryophyta</taxon>
        <taxon>Tracheophyta</taxon>
        <taxon>Spermatophyta</taxon>
        <taxon>Magnoliopsida</taxon>
        <taxon>eudicotyledons</taxon>
        <taxon>Gunneridae</taxon>
        <taxon>Pentapetalae</taxon>
        <taxon>rosids</taxon>
        <taxon>fabids</taxon>
        <taxon>Malpighiales</taxon>
        <taxon>Rhizophoraceae</taxon>
        <taxon>Rhizophora</taxon>
    </lineage>
</organism>
<evidence type="ECO:0000256" key="1">
    <source>
        <dbReference type="SAM" id="SignalP"/>
    </source>
</evidence>
<evidence type="ECO:0000313" key="2">
    <source>
        <dbReference type="EMBL" id="MBX51977.1"/>
    </source>
</evidence>
<name>A0A2P2PB69_RHIMU</name>
<dbReference type="AlphaFoldDB" id="A0A2P2PB69"/>
<feature type="chain" id="PRO_5015160242" evidence="1">
    <location>
        <begin position="16"/>
        <end position="32"/>
    </location>
</feature>
<protein>
    <submittedName>
        <fullName evidence="2">Uncharacterized protein</fullName>
    </submittedName>
</protein>
<dbReference type="EMBL" id="GGEC01071493">
    <property type="protein sequence ID" value="MBX51977.1"/>
    <property type="molecule type" value="Transcribed_RNA"/>
</dbReference>
<accession>A0A2P2PB69</accession>
<sequence length="32" mass="3764">MYLFFLCCAVIIVSDNSFMSIQFDHINIQHLT</sequence>
<keyword evidence="1" id="KW-0732">Signal</keyword>
<proteinExistence type="predicted"/>